<dbReference type="KEGG" id="jre:109004036"/>
<evidence type="ECO:0000313" key="1">
    <source>
        <dbReference type="Proteomes" id="UP000235220"/>
    </source>
</evidence>
<dbReference type="GeneID" id="109004036"/>
<keyword evidence="1" id="KW-1185">Reference proteome</keyword>
<dbReference type="SUPFAM" id="SSF56219">
    <property type="entry name" value="DNase I-like"/>
    <property type="match status" value="1"/>
</dbReference>
<dbReference type="Gramene" id="Jr09_01690_p1">
    <property type="protein sequence ID" value="cds.Jr09_01690_p1"/>
    <property type="gene ID" value="Jr09_01690"/>
</dbReference>
<dbReference type="RefSeq" id="XP_018837973.1">
    <property type="nucleotide sequence ID" value="XM_018982428.1"/>
</dbReference>
<organism evidence="1 2">
    <name type="scientific">Juglans regia</name>
    <name type="common">English walnut</name>
    <dbReference type="NCBI Taxonomy" id="51240"/>
    <lineage>
        <taxon>Eukaryota</taxon>
        <taxon>Viridiplantae</taxon>
        <taxon>Streptophyta</taxon>
        <taxon>Embryophyta</taxon>
        <taxon>Tracheophyta</taxon>
        <taxon>Spermatophyta</taxon>
        <taxon>Magnoliopsida</taxon>
        <taxon>eudicotyledons</taxon>
        <taxon>Gunneridae</taxon>
        <taxon>Pentapetalae</taxon>
        <taxon>rosids</taxon>
        <taxon>fabids</taxon>
        <taxon>Fagales</taxon>
        <taxon>Juglandaceae</taxon>
        <taxon>Juglans</taxon>
    </lineage>
</organism>
<dbReference type="Proteomes" id="UP000235220">
    <property type="component" value="Chromosome 9"/>
</dbReference>
<gene>
    <name evidence="2" type="primary">LOC109004036</name>
</gene>
<sequence length="240" mass="28484">MATFSDFIFEVNLIDLPLVGGDYSWSNGRSSSRLDRFLVSPSWEAHFSGLTQKVLPRLCSNNFPIMLDCGGFASTRSYFKFENIWLKVEGFGEKVRYWWNSNNFLGTPSFVLVTKLKSLTLDLMRWNKEEFGLLDIKMKRLKEELQTLEEKEVQGLFLEEERTRKLWVVSDLENLALMEEISWRQKLRVLWLKEGDRCTKFFHEMANTHKRYNAIEFLRDGDRLIKDQEDVKAHNVHYYE</sequence>
<reference evidence="2" key="1">
    <citation type="submission" date="2025-08" db="UniProtKB">
        <authorList>
            <consortium name="RefSeq"/>
        </authorList>
    </citation>
    <scope>IDENTIFICATION</scope>
    <source>
        <tissue evidence="2">Leaves</tissue>
    </source>
</reference>
<dbReference type="OrthoDB" id="1432753at2759"/>
<protein>
    <submittedName>
        <fullName evidence="2">Uncharacterized protein LOC109004036</fullName>
    </submittedName>
</protein>
<accession>A0A2I4G256</accession>
<dbReference type="InterPro" id="IPR036691">
    <property type="entry name" value="Endo/exonu/phosph_ase_sf"/>
</dbReference>
<dbReference type="PANTHER" id="PTHR33710">
    <property type="entry name" value="BNAC02G09200D PROTEIN"/>
    <property type="match status" value="1"/>
</dbReference>
<name>A0A2I4G256_JUGRE</name>
<proteinExistence type="predicted"/>
<evidence type="ECO:0000313" key="2">
    <source>
        <dbReference type="RefSeq" id="XP_018837973.1"/>
    </source>
</evidence>
<dbReference type="PANTHER" id="PTHR33710:SF64">
    <property type="entry name" value="ENDONUCLEASE_EXONUCLEASE_PHOSPHATASE DOMAIN-CONTAINING PROTEIN"/>
    <property type="match status" value="1"/>
</dbReference>
<dbReference type="AlphaFoldDB" id="A0A2I4G256"/>